<sequence>MRSDQAGETGAVAIYRGILWASKDASIRRFAEHHLLTEQDHLQKIDSVIPAKSRSRLLPLWRAAGFVTGALPSLFGARAIYATIAAVETFVDEHYLQQIERLDRENLFPELRDLLANCREDEIEHKQEAELALGSANHFGLRVWCKIVDFGSRAAVAIERL</sequence>
<dbReference type="InterPro" id="IPR009078">
    <property type="entry name" value="Ferritin-like_SF"/>
</dbReference>
<dbReference type="GO" id="GO:0008682">
    <property type="term" value="F:3-demethoxyubiquinol 3-hydroxylase activity"/>
    <property type="evidence" value="ECO:0007669"/>
    <property type="project" value="TreeGrafter"/>
</dbReference>
<evidence type="ECO:0000313" key="9">
    <source>
        <dbReference type="Proteomes" id="UP000051934"/>
    </source>
</evidence>
<dbReference type="SUPFAM" id="SSF47240">
    <property type="entry name" value="Ferritin-like"/>
    <property type="match status" value="1"/>
</dbReference>
<dbReference type="PANTHER" id="PTHR11237:SF4">
    <property type="entry name" value="5-DEMETHOXYUBIQUINONE HYDROXYLASE, MITOCHONDRIAL"/>
    <property type="match status" value="1"/>
</dbReference>
<evidence type="ECO:0000256" key="3">
    <source>
        <dbReference type="ARBA" id="ARBA00022723"/>
    </source>
</evidence>
<dbReference type="Pfam" id="PF03232">
    <property type="entry name" value="COQ7"/>
    <property type="match status" value="1"/>
</dbReference>
<dbReference type="GO" id="GO:0046872">
    <property type="term" value="F:metal ion binding"/>
    <property type="evidence" value="ECO:0007669"/>
    <property type="project" value="UniProtKB-KW"/>
</dbReference>
<comment type="pathway">
    <text evidence="1">Cofactor biosynthesis; ubiquinone biosynthesis.</text>
</comment>
<evidence type="ECO:0000256" key="2">
    <source>
        <dbReference type="ARBA" id="ARBA00022688"/>
    </source>
</evidence>
<evidence type="ECO:0000256" key="4">
    <source>
        <dbReference type="ARBA" id="ARBA00023002"/>
    </source>
</evidence>
<dbReference type="AlphaFoldDB" id="A0A0R2SDC3"/>
<name>A0A0R2SDC3_9GAMM</name>
<dbReference type="CDD" id="cd01042">
    <property type="entry name" value="DMQH"/>
    <property type="match status" value="1"/>
</dbReference>
<evidence type="ECO:0000256" key="6">
    <source>
        <dbReference type="ARBA" id="ARBA00023033"/>
    </source>
</evidence>
<keyword evidence="7" id="KW-0472">Membrane</keyword>
<evidence type="ECO:0000256" key="5">
    <source>
        <dbReference type="ARBA" id="ARBA00023004"/>
    </source>
</evidence>
<evidence type="ECO:0008006" key="10">
    <source>
        <dbReference type="Google" id="ProtNLM"/>
    </source>
</evidence>
<accession>A0A0R2SDC3</accession>
<dbReference type="PANTHER" id="PTHR11237">
    <property type="entry name" value="COENZYME Q10 BIOSYNTHESIS PROTEIN 7"/>
    <property type="match status" value="1"/>
</dbReference>
<protein>
    <recommendedName>
        <fullName evidence="10">Ubiquinone biosynthesis protein COQ7</fullName>
    </recommendedName>
</protein>
<keyword evidence="6" id="KW-0503">Monooxygenase</keyword>
<organism evidence="8 9">
    <name type="scientific">OM182 bacterium BACL3 MAG-120507-bin80</name>
    <dbReference type="NCBI Taxonomy" id="1655577"/>
    <lineage>
        <taxon>Bacteria</taxon>
        <taxon>Pseudomonadati</taxon>
        <taxon>Pseudomonadota</taxon>
        <taxon>Gammaproteobacteria</taxon>
        <taxon>OMG group</taxon>
        <taxon>OM182 clade</taxon>
    </lineage>
</organism>
<keyword evidence="4" id="KW-0560">Oxidoreductase</keyword>
<comment type="caution">
    <text evidence="8">The sequence shown here is derived from an EMBL/GenBank/DDBJ whole genome shotgun (WGS) entry which is preliminary data.</text>
</comment>
<evidence type="ECO:0000256" key="7">
    <source>
        <dbReference type="ARBA" id="ARBA00023136"/>
    </source>
</evidence>
<gene>
    <name evidence="8" type="ORF">ABR69_05065</name>
</gene>
<evidence type="ECO:0000256" key="1">
    <source>
        <dbReference type="ARBA" id="ARBA00004749"/>
    </source>
</evidence>
<dbReference type="InterPro" id="IPR011566">
    <property type="entry name" value="Ubq_synth_Coq7"/>
</dbReference>
<dbReference type="EMBL" id="LIBB01000237">
    <property type="protein sequence ID" value="KRO71120.1"/>
    <property type="molecule type" value="Genomic_DNA"/>
</dbReference>
<reference evidence="8 9" key="1">
    <citation type="submission" date="2015-10" db="EMBL/GenBank/DDBJ databases">
        <title>Metagenome-Assembled Genomes uncover a global brackish microbiome.</title>
        <authorList>
            <person name="Hugerth L.W."/>
            <person name="Larsson J."/>
            <person name="Alneberg J."/>
            <person name="Lindh M.V."/>
            <person name="Legrand C."/>
            <person name="Pinhassi J."/>
            <person name="Andersson A.F."/>
        </authorList>
    </citation>
    <scope>NUCLEOTIDE SEQUENCE [LARGE SCALE GENOMIC DNA]</scope>
    <source>
        <strain evidence="8">BACL4 MAG-120507-bin80</strain>
    </source>
</reference>
<proteinExistence type="predicted"/>
<keyword evidence="5" id="KW-0408">Iron</keyword>
<dbReference type="Proteomes" id="UP000051934">
    <property type="component" value="Unassembled WGS sequence"/>
</dbReference>
<evidence type="ECO:0000313" key="8">
    <source>
        <dbReference type="EMBL" id="KRO71120.1"/>
    </source>
</evidence>
<keyword evidence="3" id="KW-0479">Metal-binding</keyword>
<keyword evidence="2" id="KW-0831">Ubiquinone biosynthesis</keyword>
<dbReference type="GO" id="GO:0006744">
    <property type="term" value="P:ubiquinone biosynthetic process"/>
    <property type="evidence" value="ECO:0007669"/>
    <property type="project" value="UniProtKB-KW"/>
</dbReference>